<feature type="chain" id="PRO_5041899468" evidence="1">
    <location>
        <begin position="19"/>
        <end position="182"/>
    </location>
</feature>
<name>A0AAE1DCC7_9GAST</name>
<feature type="signal peptide" evidence="1">
    <location>
        <begin position="1"/>
        <end position="18"/>
    </location>
</feature>
<dbReference type="Proteomes" id="UP001283361">
    <property type="component" value="Unassembled WGS sequence"/>
</dbReference>
<organism evidence="2 3">
    <name type="scientific">Elysia crispata</name>
    <name type="common">lettuce slug</name>
    <dbReference type="NCBI Taxonomy" id="231223"/>
    <lineage>
        <taxon>Eukaryota</taxon>
        <taxon>Metazoa</taxon>
        <taxon>Spiralia</taxon>
        <taxon>Lophotrochozoa</taxon>
        <taxon>Mollusca</taxon>
        <taxon>Gastropoda</taxon>
        <taxon>Heterobranchia</taxon>
        <taxon>Euthyneura</taxon>
        <taxon>Panpulmonata</taxon>
        <taxon>Sacoglossa</taxon>
        <taxon>Placobranchoidea</taxon>
        <taxon>Plakobranchidae</taxon>
        <taxon>Elysia</taxon>
    </lineage>
</organism>
<keyword evidence="3" id="KW-1185">Reference proteome</keyword>
<evidence type="ECO:0000313" key="2">
    <source>
        <dbReference type="EMBL" id="KAK3764233.1"/>
    </source>
</evidence>
<evidence type="ECO:0000313" key="3">
    <source>
        <dbReference type="Proteomes" id="UP001283361"/>
    </source>
</evidence>
<proteinExistence type="predicted"/>
<protein>
    <submittedName>
        <fullName evidence="2">Uncharacterized protein</fullName>
    </submittedName>
</protein>
<reference evidence="2" key="1">
    <citation type="journal article" date="2023" name="G3 (Bethesda)">
        <title>A reference genome for the long-term kleptoplast-retaining sea slug Elysia crispata morphotype clarki.</title>
        <authorList>
            <person name="Eastman K.E."/>
            <person name="Pendleton A.L."/>
            <person name="Shaikh M.A."/>
            <person name="Suttiyut T."/>
            <person name="Ogas R."/>
            <person name="Tomko P."/>
            <person name="Gavelis G."/>
            <person name="Widhalm J.R."/>
            <person name="Wisecaver J.H."/>
        </authorList>
    </citation>
    <scope>NUCLEOTIDE SEQUENCE</scope>
    <source>
        <strain evidence="2">ECLA1</strain>
    </source>
</reference>
<gene>
    <name evidence="2" type="ORF">RRG08_032939</name>
</gene>
<evidence type="ECO:0000256" key="1">
    <source>
        <dbReference type="SAM" id="SignalP"/>
    </source>
</evidence>
<keyword evidence="1" id="KW-0732">Signal</keyword>
<sequence>MNAWFVLVALSWLGSSLGHDPCIPDSFVADTFDIFNFRMLRSYHDIDGLLTLYETPAGETVYLFDFNEGKLYLNQPNNTCIEYVDPDSKITMAAVTAAEEEVEFTNPQGVTHHGFEYTNGGFTTRVILTDPCQNNFISFLIDNQLRMAFSFHNHQAFTNDDTQRVEAAKATFEAAHCLERFD</sequence>
<dbReference type="AlphaFoldDB" id="A0AAE1DCC7"/>
<comment type="caution">
    <text evidence="2">The sequence shown here is derived from an EMBL/GenBank/DDBJ whole genome shotgun (WGS) entry which is preliminary data.</text>
</comment>
<dbReference type="EMBL" id="JAWDGP010004460">
    <property type="protein sequence ID" value="KAK3764233.1"/>
    <property type="molecule type" value="Genomic_DNA"/>
</dbReference>
<accession>A0AAE1DCC7</accession>